<comment type="caution">
    <text evidence="2">The sequence shown here is derived from an EMBL/GenBank/DDBJ whole genome shotgun (WGS) entry which is preliminary data.</text>
</comment>
<accession>A0A418PQZ8</accession>
<evidence type="ECO:0000256" key="1">
    <source>
        <dbReference type="SAM" id="SignalP"/>
    </source>
</evidence>
<evidence type="ECO:0000313" key="3">
    <source>
        <dbReference type="Proteomes" id="UP000283522"/>
    </source>
</evidence>
<dbReference type="Proteomes" id="UP000283522">
    <property type="component" value="Unassembled WGS sequence"/>
</dbReference>
<dbReference type="EMBL" id="QXML01000005">
    <property type="protein sequence ID" value="RIW15024.1"/>
    <property type="molecule type" value="Genomic_DNA"/>
</dbReference>
<name>A0A418PQZ8_9BACT</name>
<reference evidence="2 3" key="1">
    <citation type="submission" date="2018-09" db="EMBL/GenBank/DDBJ databases">
        <authorList>
            <person name="Wang X."/>
            <person name="Du Z."/>
        </authorList>
    </citation>
    <scope>NUCLEOTIDE SEQUENCE [LARGE SCALE GENOMIC DNA]</scope>
    <source>
        <strain evidence="2 3">N3</strain>
    </source>
</reference>
<protein>
    <recommendedName>
        <fullName evidence="4">PorV/PorQ family protein</fullName>
    </recommendedName>
</protein>
<dbReference type="Gene3D" id="2.40.160.60">
    <property type="entry name" value="Outer membrane protein transport protein (OMPP1/FadL/TodX)"/>
    <property type="match status" value="1"/>
</dbReference>
<organism evidence="2 3">
    <name type="scientific">Algoriphagus lacus</name>
    <dbReference type="NCBI Taxonomy" id="2056311"/>
    <lineage>
        <taxon>Bacteria</taxon>
        <taxon>Pseudomonadati</taxon>
        <taxon>Bacteroidota</taxon>
        <taxon>Cytophagia</taxon>
        <taxon>Cytophagales</taxon>
        <taxon>Cyclobacteriaceae</taxon>
        <taxon>Algoriphagus</taxon>
    </lineage>
</organism>
<gene>
    <name evidence="2" type="ORF">D0X99_11270</name>
</gene>
<proteinExistence type="predicted"/>
<keyword evidence="3" id="KW-1185">Reference proteome</keyword>
<evidence type="ECO:0000313" key="2">
    <source>
        <dbReference type="EMBL" id="RIW15024.1"/>
    </source>
</evidence>
<feature type="signal peptide" evidence="1">
    <location>
        <begin position="1"/>
        <end position="19"/>
    </location>
</feature>
<dbReference type="RefSeq" id="WP_119477929.1">
    <property type="nucleotide sequence ID" value="NZ_QXML01000005.1"/>
</dbReference>
<evidence type="ECO:0008006" key="4">
    <source>
        <dbReference type="Google" id="ProtNLM"/>
    </source>
</evidence>
<dbReference type="OrthoDB" id="9786645at2"/>
<dbReference type="AlphaFoldDB" id="A0A418PQZ8"/>
<dbReference type="SUPFAM" id="SSF56935">
    <property type="entry name" value="Porins"/>
    <property type="match status" value="1"/>
</dbReference>
<sequence>MKQLFFFCFWFWAIQLVTAQTDPLTQAHGARSQGIGNIRIHLPDSWAYFNNIGALDRMEETEIGVGFDHRFGLQELSTVDLALGWKNDFGTVGLGISRFGGKLFNQQLLGIGFSNTLGIVSLGAKIDWFQTQIEGFGTGNAFIFSLGGVAELGPKFFLGANFSNLNRAKVSQNSEQRLATSVQLGISYLPSESLRILAEVEKDIDLNPVFKAGIEYQLIEWIILRTGISSNPARLSFGLGLRKDRFGFDYAYGQNTSLGRTHHLSLVLKLGKP</sequence>
<keyword evidence="1" id="KW-0732">Signal</keyword>
<feature type="chain" id="PRO_5019339773" description="PorV/PorQ family protein" evidence="1">
    <location>
        <begin position="20"/>
        <end position="273"/>
    </location>
</feature>